<name>A0A2T0FP09_9ASCO</name>
<evidence type="ECO:0000256" key="3">
    <source>
        <dbReference type="ARBA" id="ARBA00022692"/>
    </source>
</evidence>
<evidence type="ECO:0000256" key="6">
    <source>
        <dbReference type="SAM" id="MobiDB-lite"/>
    </source>
</evidence>
<dbReference type="STRING" id="45607.A0A2T0FP09"/>
<dbReference type="OrthoDB" id="29879at2759"/>
<dbReference type="AlphaFoldDB" id="A0A2T0FP09"/>
<feature type="region of interest" description="Disordered" evidence="6">
    <location>
        <begin position="150"/>
        <end position="191"/>
    </location>
</feature>
<dbReference type="GO" id="GO:0015095">
    <property type="term" value="F:magnesium ion transmembrane transporter activity"/>
    <property type="evidence" value="ECO:0007669"/>
    <property type="project" value="InterPro"/>
</dbReference>
<dbReference type="EMBL" id="NDIQ01000022">
    <property type="protein sequence ID" value="PRT56724.1"/>
    <property type="molecule type" value="Genomic_DNA"/>
</dbReference>
<feature type="transmembrane region" description="Helical" evidence="7">
    <location>
        <begin position="519"/>
        <end position="540"/>
    </location>
</feature>
<feature type="compositionally biased region" description="Polar residues" evidence="6">
    <location>
        <begin position="53"/>
        <end position="71"/>
    </location>
</feature>
<dbReference type="Pfam" id="PF01544">
    <property type="entry name" value="CorA"/>
    <property type="match status" value="1"/>
</dbReference>
<feature type="region of interest" description="Disordered" evidence="6">
    <location>
        <begin position="1"/>
        <end position="129"/>
    </location>
</feature>
<protein>
    <submittedName>
        <fullName evidence="8">Magnesium transporter ALR1</fullName>
    </submittedName>
</protein>
<keyword evidence="5 7" id="KW-0472">Membrane</keyword>
<dbReference type="Proteomes" id="UP000238350">
    <property type="component" value="Unassembled WGS sequence"/>
</dbReference>
<feature type="compositionally biased region" description="Low complexity" evidence="6">
    <location>
        <begin position="1"/>
        <end position="20"/>
    </location>
</feature>
<dbReference type="InterPro" id="IPR045861">
    <property type="entry name" value="CorA_cytoplasmic_dom"/>
</dbReference>
<reference evidence="8 9" key="1">
    <citation type="submission" date="2017-04" db="EMBL/GenBank/DDBJ databases">
        <title>Genome sequencing of [Candida] sorbophila.</title>
        <authorList>
            <person name="Ahn J.O."/>
        </authorList>
    </citation>
    <scope>NUCLEOTIDE SEQUENCE [LARGE SCALE GENOMIC DNA]</scope>
    <source>
        <strain evidence="8 9">DS02</strain>
    </source>
</reference>
<feature type="compositionally biased region" description="Basic and acidic residues" evidence="6">
    <location>
        <begin position="30"/>
        <end position="48"/>
    </location>
</feature>
<keyword evidence="4 7" id="KW-1133">Transmembrane helix</keyword>
<dbReference type="CDD" id="cd12829">
    <property type="entry name" value="Alr1p-like"/>
    <property type="match status" value="1"/>
</dbReference>
<dbReference type="GO" id="GO:0005886">
    <property type="term" value="C:plasma membrane"/>
    <property type="evidence" value="ECO:0007669"/>
    <property type="project" value="TreeGrafter"/>
</dbReference>
<accession>A0A2T0FP09</accession>
<gene>
    <name evidence="8" type="ORF">B9G98_04344</name>
</gene>
<dbReference type="Gene3D" id="3.30.460.20">
    <property type="entry name" value="CorA soluble domain-like"/>
    <property type="match status" value="1"/>
</dbReference>
<dbReference type="PANTHER" id="PTHR21535">
    <property type="entry name" value="MAGNESIUM AND COBALT TRANSPORT PROTEIN/MITOCHONDRIAL IMPORT INNER MEMBRANE TRANSLOCASE SUBUNIT TIM8"/>
    <property type="match status" value="1"/>
</dbReference>
<dbReference type="InterPro" id="IPR044089">
    <property type="entry name" value="Alr1-like"/>
</dbReference>
<dbReference type="RefSeq" id="XP_024666669.1">
    <property type="nucleotide sequence ID" value="XM_024810901.1"/>
</dbReference>
<comment type="subcellular location">
    <subcellularLocation>
        <location evidence="1">Membrane</location>
        <topology evidence="1">Multi-pass membrane protein</topology>
    </subcellularLocation>
</comment>
<dbReference type="GeneID" id="36518092"/>
<evidence type="ECO:0000256" key="7">
    <source>
        <dbReference type="SAM" id="Phobius"/>
    </source>
</evidence>
<evidence type="ECO:0000313" key="9">
    <source>
        <dbReference type="Proteomes" id="UP000238350"/>
    </source>
</evidence>
<dbReference type="InterPro" id="IPR045863">
    <property type="entry name" value="CorA_TM1_TM2"/>
</dbReference>
<sequence length="580" mass="65677">MTPSESTPEEAANSAAPSSSVRILFAPPVESHEADVTDDGDRRLELQRKLSRRSVSSMSTNQSQTRSTRGFSFQRRRPRGLSGSSIRSGASSNSKISRPRSVFVESDHESDGANDTEEDVCFPFNDDASHDGVNITELDQLLNDLTDEEDKPAVEGEGPDNNGQHSSLETKVEESPNTESPDTLQEDVLKSPAQLRVPFMFSRRHECMPDLELPEPQIENSDSSTRFSFFATQMDSTTHSSDLASLVGPDESFASLFNSNNGIWWLDCENPTESEMRILSRAFGIHPLTSEDIRTEESREKFELFKNYYFVVFNTFETCKDDPEYLEPINFYIIVYNDGVLSFHFSPVDHCRNVRRRMRQLREYVDVTPDWICYALIDNITDTFAPIIHDIEQEVDFIENAVFVREEGDSRDMSTIFDRLGKTRGVTMRMLRLLTGKAEVIRGFAKRCKEVWATMPGSENNGSDIALFLGDIEDHLVSMYQNLTAYEKILSRCHFNYMGVLQLEFVNSNNRMTTVLSKVTLIGTVLVPMNLVTGMFGMNVKVPGEGVENLDWFFGIFAVVVFTICTLLYLANTYITRLGR</sequence>
<comment type="similarity">
    <text evidence="2">Belongs to the CorA metal ion transporter (MIT) (TC 1.A.35) family.</text>
</comment>
<dbReference type="InterPro" id="IPR002523">
    <property type="entry name" value="MgTranspt_CorA/ZnTranspt_ZntB"/>
</dbReference>
<evidence type="ECO:0000313" key="8">
    <source>
        <dbReference type="EMBL" id="PRT56724.1"/>
    </source>
</evidence>
<evidence type="ECO:0000256" key="2">
    <source>
        <dbReference type="ARBA" id="ARBA00009765"/>
    </source>
</evidence>
<dbReference type="SUPFAM" id="SSF144083">
    <property type="entry name" value="Magnesium transport protein CorA, transmembrane region"/>
    <property type="match status" value="1"/>
</dbReference>
<dbReference type="SUPFAM" id="SSF143865">
    <property type="entry name" value="CorA soluble domain-like"/>
    <property type="match status" value="1"/>
</dbReference>
<feature type="compositionally biased region" description="Low complexity" evidence="6">
    <location>
        <begin position="80"/>
        <end position="96"/>
    </location>
</feature>
<keyword evidence="9" id="KW-1185">Reference proteome</keyword>
<comment type="caution">
    <text evidence="8">The sequence shown here is derived from an EMBL/GenBank/DDBJ whole genome shotgun (WGS) entry which is preliminary data.</text>
</comment>
<proteinExistence type="inferred from homology"/>
<evidence type="ECO:0000256" key="4">
    <source>
        <dbReference type="ARBA" id="ARBA00022989"/>
    </source>
</evidence>
<evidence type="ECO:0000256" key="5">
    <source>
        <dbReference type="ARBA" id="ARBA00023136"/>
    </source>
</evidence>
<organism evidence="8 9">
    <name type="scientific">Wickerhamiella sorbophila</name>
    <dbReference type="NCBI Taxonomy" id="45607"/>
    <lineage>
        <taxon>Eukaryota</taxon>
        <taxon>Fungi</taxon>
        <taxon>Dikarya</taxon>
        <taxon>Ascomycota</taxon>
        <taxon>Saccharomycotina</taxon>
        <taxon>Dipodascomycetes</taxon>
        <taxon>Dipodascales</taxon>
        <taxon>Trichomonascaceae</taxon>
        <taxon>Wickerhamiella</taxon>
    </lineage>
</organism>
<dbReference type="Gene3D" id="1.20.58.340">
    <property type="entry name" value="Magnesium transport protein CorA, transmembrane region"/>
    <property type="match status" value="2"/>
</dbReference>
<keyword evidence="3 7" id="KW-0812">Transmembrane</keyword>
<feature type="transmembrane region" description="Helical" evidence="7">
    <location>
        <begin position="552"/>
        <end position="571"/>
    </location>
</feature>
<dbReference type="PANTHER" id="PTHR21535:SF55">
    <property type="entry name" value="MAGNESIUM TRANSPORTER ALR1-RELATED"/>
    <property type="match status" value="1"/>
</dbReference>
<dbReference type="GO" id="GO:0010961">
    <property type="term" value="P:intracellular magnesium ion homeostasis"/>
    <property type="evidence" value="ECO:0007669"/>
    <property type="project" value="TreeGrafter"/>
</dbReference>
<evidence type="ECO:0000256" key="1">
    <source>
        <dbReference type="ARBA" id="ARBA00004141"/>
    </source>
</evidence>